<keyword evidence="3" id="KW-0472">Membrane</keyword>
<keyword evidence="3" id="KW-0812">Transmembrane</keyword>
<dbReference type="InterPro" id="IPR005754">
    <property type="entry name" value="Sortase"/>
</dbReference>
<keyword evidence="5" id="KW-1185">Reference proteome</keyword>
<name>A0A8I0HNG8_9CORY</name>
<dbReference type="InterPro" id="IPR023365">
    <property type="entry name" value="Sortase_dom-sf"/>
</dbReference>
<dbReference type="Pfam" id="PF04203">
    <property type="entry name" value="Sortase"/>
    <property type="match status" value="1"/>
</dbReference>
<accession>A0A8I0HNG8</accession>
<feature type="transmembrane region" description="Helical" evidence="3">
    <location>
        <begin position="241"/>
        <end position="261"/>
    </location>
</feature>
<comment type="caution">
    <text evidence="4">The sequence shown here is derived from an EMBL/GenBank/DDBJ whole genome shotgun (WGS) entry which is preliminary data.</text>
</comment>
<dbReference type="Gene3D" id="2.40.260.10">
    <property type="entry name" value="Sortase"/>
    <property type="match status" value="1"/>
</dbReference>
<organism evidence="4 5">
    <name type="scientific">Corynebacterium gallinarum</name>
    <dbReference type="NCBI Taxonomy" id="2762214"/>
    <lineage>
        <taxon>Bacteria</taxon>
        <taxon>Bacillati</taxon>
        <taxon>Actinomycetota</taxon>
        <taxon>Actinomycetes</taxon>
        <taxon>Mycobacteriales</taxon>
        <taxon>Corynebacteriaceae</taxon>
        <taxon>Corynebacterium</taxon>
    </lineage>
</organism>
<proteinExistence type="predicted"/>
<evidence type="ECO:0000256" key="2">
    <source>
        <dbReference type="PIRSR" id="PIRSR605754-1"/>
    </source>
</evidence>
<evidence type="ECO:0000256" key="1">
    <source>
        <dbReference type="ARBA" id="ARBA00022801"/>
    </source>
</evidence>
<protein>
    <submittedName>
        <fullName evidence="4">Class C sortase</fullName>
    </submittedName>
</protein>
<keyword evidence="3" id="KW-1133">Transmembrane helix</keyword>
<keyword evidence="1" id="KW-0378">Hydrolase</keyword>
<feature type="active site" description="Acyl-thioester intermediate" evidence="2">
    <location>
        <position position="204"/>
    </location>
</feature>
<feature type="active site" description="Proton donor/acceptor" evidence="2">
    <location>
        <position position="142"/>
    </location>
</feature>
<evidence type="ECO:0000313" key="4">
    <source>
        <dbReference type="EMBL" id="MBD8029994.1"/>
    </source>
</evidence>
<dbReference type="AlphaFoldDB" id="A0A8I0HNG8"/>
<sequence>MIGIAVLLYPSAADWFATRAHNAEVSGYLQEVEKAPATELVEQRRLAAQYNADIPEGILQDPFTRPVTGNQQNSTGAHQNYAEMLQVGDREAIGEFLYPDVGISLPIYQGTDDAVLKKGVGHVHGSSLPVGGESTRAVLTSHSGLVNASLFTELFDAEVGHIFSVSVLGERLHYEVKSLETVLPQQTESLKVIDGEDWITLITCTPIGVNSHRLLVHAQRVSAPSTDVNDVIAGDGQKAGIPWWALIFCASSSIVAYVIFAQRPEKNQGGRHRVNKQILKVKQ</sequence>
<dbReference type="NCBIfam" id="TIGR01076">
    <property type="entry name" value="sortase_fam"/>
    <property type="match status" value="1"/>
</dbReference>
<dbReference type="Proteomes" id="UP000650224">
    <property type="component" value="Unassembled WGS sequence"/>
</dbReference>
<dbReference type="NCBIfam" id="NF033745">
    <property type="entry name" value="class_C_sortase"/>
    <property type="match status" value="1"/>
</dbReference>
<reference evidence="4 5" key="1">
    <citation type="submission" date="2020-08" db="EMBL/GenBank/DDBJ databases">
        <title>A Genomic Blueprint of the Chicken Gut Microbiome.</title>
        <authorList>
            <person name="Gilroy R."/>
            <person name="Ravi A."/>
            <person name="Getino M."/>
            <person name="Pursley I."/>
            <person name="Horton D.L."/>
            <person name="Alikhan N.-F."/>
            <person name="Baker D."/>
            <person name="Gharbi K."/>
            <person name="Hall N."/>
            <person name="Watson M."/>
            <person name="Adriaenssens E.M."/>
            <person name="Foster-Nyarko E."/>
            <person name="Jarju S."/>
            <person name="Secka A."/>
            <person name="Antonio M."/>
            <person name="Oren A."/>
            <person name="Chaudhuri R."/>
            <person name="La Ragione R.M."/>
            <person name="Hildebrand F."/>
            <person name="Pallen M.J."/>
        </authorList>
    </citation>
    <scope>NUCLEOTIDE SEQUENCE [LARGE SCALE GENOMIC DNA]</scope>
    <source>
        <strain evidence="4 5">Sa1YVA5</strain>
    </source>
</reference>
<dbReference type="CDD" id="cd05827">
    <property type="entry name" value="Sortase_C"/>
    <property type="match status" value="1"/>
</dbReference>
<evidence type="ECO:0000256" key="3">
    <source>
        <dbReference type="SAM" id="Phobius"/>
    </source>
</evidence>
<dbReference type="GO" id="GO:0016787">
    <property type="term" value="F:hydrolase activity"/>
    <property type="evidence" value="ECO:0007669"/>
    <property type="project" value="UniProtKB-KW"/>
</dbReference>
<dbReference type="InterPro" id="IPR042002">
    <property type="entry name" value="Sortase_C"/>
</dbReference>
<gene>
    <name evidence="4" type="ORF">H9627_06620</name>
</gene>
<dbReference type="EMBL" id="JACSPR010000004">
    <property type="protein sequence ID" value="MBD8029994.1"/>
    <property type="molecule type" value="Genomic_DNA"/>
</dbReference>
<evidence type="ECO:0000313" key="5">
    <source>
        <dbReference type="Proteomes" id="UP000650224"/>
    </source>
</evidence>
<dbReference type="SUPFAM" id="SSF63817">
    <property type="entry name" value="Sortase"/>
    <property type="match status" value="1"/>
</dbReference>